<proteinExistence type="predicted"/>
<dbReference type="Proteomes" id="UP001321861">
    <property type="component" value="Chromosome"/>
</dbReference>
<evidence type="ECO:0000313" key="3">
    <source>
        <dbReference type="Proteomes" id="UP001321861"/>
    </source>
</evidence>
<name>A0AAU9DQG1_9LACO</name>
<evidence type="ECO:0000313" key="2">
    <source>
        <dbReference type="EMBL" id="BDR59427.1"/>
    </source>
</evidence>
<gene>
    <name evidence="2" type="ORF">XA3_18680</name>
</gene>
<dbReference type="EMBL" id="AP026802">
    <property type="protein sequence ID" value="BDR59427.1"/>
    <property type="molecule type" value="Genomic_DNA"/>
</dbReference>
<sequence>MEVKKQDEFEKYDQMIQTNNDSLDKLRADRRKFEESNDDLFESIHQSFQRLRYLNDENIHFGNSANRRWQSQNDEQEMSFKRRLKNSATNVLEAYDSEVKSIENENDELYRLRKGKQWD</sequence>
<organism evidence="2 3">
    <name type="scientific">Xylocopilactobacillus apicola</name>
    <dbReference type="NCBI Taxonomy" id="2932184"/>
    <lineage>
        <taxon>Bacteria</taxon>
        <taxon>Bacillati</taxon>
        <taxon>Bacillota</taxon>
        <taxon>Bacilli</taxon>
        <taxon>Lactobacillales</taxon>
        <taxon>Lactobacillaceae</taxon>
        <taxon>Xylocopilactobacillus</taxon>
    </lineage>
</organism>
<keyword evidence="1" id="KW-0175">Coiled coil</keyword>
<evidence type="ECO:0008006" key="4">
    <source>
        <dbReference type="Google" id="ProtNLM"/>
    </source>
</evidence>
<dbReference type="KEGG" id="xap:XA3_18680"/>
<dbReference type="RefSeq" id="WP_317635220.1">
    <property type="nucleotide sequence ID" value="NZ_AP026802.1"/>
</dbReference>
<keyword evidence="3" id="KW-1185">Reference proteome</keyword>
<feature type="coiled-coil region" evidence="1">
    <location>
        <begin position="85"/>
        <end position="112"/>
    </location>
</feature>
<reference evidence="2 3" key="1">
    <citation type="journal article" date="2023" name="Microbiol. Spectr.">
        <title>Symbiosis of Carpenter Bees with Uncharacterized Lactic Acid Bacteria Showing NAD Auxotrophy.</title>
        <authorList>
            <person name="Kawasaki S."/>
            <person name="Ozawa K."/>
            <person name="Mori T."/>
            <person name="Yamamoto A."/>
            <person name="Ito M."/>
            <person name="Ohkuma M."/>
            <person name="Sakamoto M."/>
            <person name="Matsutani M."/>
        </authorList>
    </citation>
    <scope>NUCLEOTIDE SEQUENCE [LARGE SCALE GENOMIC DNA]</scope>
    <source>
        <strain evidence="2 3">XA3</strain>
    </source>
</reference>
<dbReference type="AlphaFoldDB" id="A0AAU9DQG1"/>
<accession>A0AAU9DQG1</accession>
<evidence type="ECO:0000256" key="1">
    <source>
        <dbReference type="SAM" id="Coils"/>
    </source>
</evidence>
<protein>
    <recommendedName>
        <fullName evidence="4">DUF5082 domain-containing protein</fullName>
    </recommendedName>
</protein>